<feature type="domain" description="Methyl-CpG-binding" evidence="2">
    <location>
        <begin position="8"/>
        <end position="77"/>
    </location>
</feature>
<feature type="region of interest" description="Disordered" evidence="1">
    <location>
        <begin position="107"/>
        <end position="129"/>
    </location>
</feature>
<organism evidence="3 4">
    <name type="scientific">Erinaceus europaeus</name>
    <name type="common">Western European hedgehog</name>
    <dbReference type="NCBI Taxonomy" id="9365"/>
    <lineage>
        <taxon>Eukaryota</taxon>
        <taxon>Metazoa</taxon>
        <taxon>Chordata</taxon>
        <taxon>Craniata</taxon>
        <taxon>Vertebrata</taxon>
        <taxon>Euteleostomi</taxon>
        <taxon>Mammalia</taxon>
        <taxon>Eutheria</taxon>
        <taxon>Laurasiatheria</taxon>
        <taxon>Eulipotyphla</taxon>
        <taxon>Erinaceidae</taxon>
        <taxon>Erinaceinae</taxon>
        <taxon>Erinaceus</taxon>
    </lineage>
</organism>
<dbReference type="GeneID" id="103119294"/>
<dbReference type="RefSeq" id="XP_007529616.1">
    <property type="nucleotide sequence ID" value="XM_007529554.1"/>
</dbReference>
<dbReference type="Proteomes" id="UP001652624">
    <property type="component" value="Chromosome 18"/>
</dbReference>
<name>A0A1S3A5A0_ERIEU</name>
<gene>
    <name evidence="4" type="primary">LOC103119294</name>
</gene>
<evidence type="ECO:0000256" key="1">
    <source>
        <dbReference type="SAM" id="MobiDB-lite"/>
    </source>
</evidence>
<protein>
    <submittedName>
        <fullName evidence="4">Methyl-CpG-binding domain protein 3-like 2B</fullName>
    </submittedName>
</protein>
<keyword evidence="3" id="KW-1185">Reference proteome</keyword>
<dbReference type="Pfam" id="PF16564">
    <property type="entry name" value="MBDa"/>
    <property type="match status" value="1"/>
</dbReference>
<dbReference type="STRING" id="9365.ENSEEUP00000012862"/>
<sequence length="129" mass="14946">MIPQRLQKKRKQVHLAKTKKTHHAETLSPLRITSYIFKRPVTKITSHLGNEVRYHKEKELTLKKPQQPSAYKRLLALCREITEENIHRQTLRVIQARERLARALKEDRLATEAERAGGEEGCSENSAEG</sequence>
<dbReference type="AlphaFoldDB" id="A0A1S3A5A0"/>
<accession>A0A1S3A5A0</accession>
<dbReference type="InterPro" id="IPR032343">
    <property type="entry name" value="MBD2/MBD3_p55-bd"/>
</dbReference>
<evidence type="ECO:0000259" key="2">
    <source>
        <dbReference type="Pfam" id="PF16564"/>
    </source>
</evidence>
<evidence type="ECO:0000313" key="3">
    <source>
        <dbReference type="Proteomes" id="UP001652624"/>
    </source>
</evidence>
<evidence type="ECO:0000313" key="4">
    <source>
        <dbReference type="RefSeq" id="XP_007529616.1"/>
    </source>
</evidence>
<reference evidence="4" key="1">
    <citation type="submission" date="2025-08" db="UniProtKB">
        <authorList>
            <consortium name="RefSeq"/>
        </authorList>
    </citation>
    <scope>IDENTIFICATION</scope>
</reference>
<feature type="compositionally biased region" description="Basic and acidic residues" evidence="1">
    <location>
        <begin position="107"/>
        <end position="118"/>
    </location>
</feature>
<dbReference type="InParanoid" id="A0A1S3A5A0"/>
<proteinExistence type="predicted"/>
<feature type="region of interest" description="Disordered" evidence="1">
    <location>
        <begin position="1"/>
        <end position="22"/>
    </location>
</feature>
<dbReference type="eggNOG" id="KOG4161">
    <property type="taxonomic scope" value="Eukaryota"/>
</dbReference>
<dbReference type="OrthoDB" id="9621509at2759"/>